<evidence type="ECO:0000313" key="1">
    <source>
        <dbReference type="EMBL" id="MDX8438333.1"/>
    </source>
</evidence>
<evidence type="ECO:0008006" key="3">
    <source>
        <dbReference type="Google" id="ProtNLM"/>
    </source>
</evidence>
<comment type="caution">
    <text evidence="1">The sequence shown here is derived from an EMBL/GenBank/DDBJ whole genome shotgun (WGS) entry which is preliminary data.</text>
</comment>
<dbReference type="Proteomes" id="UP001272097">
    <property type="component" value="Unassembled WGS sequence"/>
</dbReference>
<keyword evidence="2" id="KW-1185">Reference proteome</keyword>
<dbReference type="RefSeq" id="WP_320212170.1">
    <property type="nucleotide sequence ID" value="NZ_JAVIIS010000002.1"/>
</dbReference>
<dbReference type="EMBL" id="JAVIIS010000002">
    <property type="protein sequence ID" value="MDX8438333.1"/>
    <property type="molecule type" value="Genomic_DNA"/>
</dbReference>
<organism evidence="1 2">
    <name type="scientific">Mesorhizobium australafricanum</name>
    <dbReference type="NCBI Taxonomy" id="3072311"/>
    <lineage>
        <taxon>Bacteria</taxon>
        <taxon>Pseudomonadati</taxon>
        <taxon>Pseudomonadota</taxon>
        <taxon>Alphaproteobacteria</taxon>
        <taxon>Hyphomicrobiales</taxon>
        <taxon>Phyllobacteriaceae</taxon>
        <taxon>Mesorhizobium</taxon>
    </lineage>
</organism>
<evidence type="ECO:0000313" key="2">
    <source>
        <dbReference type="Proteomes" id="UP001272097"/>
    </source>
</evidence>
<reference evidence="1 2" key="1">
    <citation type="submission" date="2023-08" db="EMBL/GenBank/DDBJ databases">
        <title>Implementing the SeqCode for naming new Mesorhizobium species isolated from Vachellia karroo root nodules.</title>
        <authorList>
            <person name="Van Lill M."/>
        </authorList>
    </citation>
    <scope>NUCLEOTIDE SEQUENCE [LARGE SCALE GENOMIC DNA]</scope>
    <source>
        <strain evidence="1 2">VK3E</strain>
    </source>
</reference>
<accession>A0ABU4WRH8</accession>
<protein>
    <recommendedName>
        <fullName evidence="3">GcrA cell cycle regulator</fullName>
    </recommendedName>
</protein>
<gene>
    <name evidence="1" type="ORF">RFM51_01925</name>
</gene>
<sequence length="58" mass="6220">MTETASTSEVEAAALWLATGGIDRTKAAVPQIRQRYGLTAAQAVEAIRRAQLIKARAH</sequence>
<proteinExistence type="predicted"/>
<name>A0ABU4WRH8_9HYPH</name>